<dbReference type="NCBIfam" id="TIGR01557">
    <property type="entry name" value="myb_SHAQKYF"/>
    <property type="match status" value="1"/>
</dbReference>
<dbReference type="InterPro" id="IPR001005">
    <property type="entry name" value="SANT/Myb"/>
</dbReference>
<evidence type="ECO:0000256" key="3">
    <source>
        <dbReference type="ARBA" id="ARBA00023242"/>
    </source>
</evidence>
<feature type="region of interest" description="Disordered" evidence="4">
    <location>
        <begin position="484"/>
        <end position="511"/>
    </location>
</feature>
<feature type="region of interest" description="Disordered" evidence="4">
    <location>
        <begin position="393"/>
        <end position="421"/>
    </location>
</feature>
<name>A0ABP1AFQ9_9BRYO</name>
<feature type="domain" description="HTH myb-type" evidence="5">
    <location>
        <begin position="38"/>
        <end position="98"/>
    </location>
</feature>
<feature type="compositionally biased region" description="Polar residues" evidence="4">
    <location>
        <begin position="318"/>
        <end position="336"/>
    </location>
</feature>
<gene>
    <name evidence="6" type="ORF">CSSPJE1EN2_LOCUS4365</name>
</gene>
<dbReference type="Proteomes" id="UP001497522">
    <property type="component" value="Chromosome 12"/>
</dbReference>
<dbReference type="Pfam" id="PF14379">
    <property type="entry name" value="Myb_CC_LHEQLE"/>
    <property type="match status" value="1"/>
</dbReference>
<feature type="compositionally biased region" description="Low complexity" evidence="4">
    <location>
        <begin position="404"/>
        <end position="417"/>
    </location>
</feature>
<organism evidence="6 7">
    <name type="scientific">Sphagnum jensenii</name>
    <dbReference type="NCBI Taxonomy" id="128206"/>
    <lineage>
        <taxon>Eukaryota</taxon>
        <taxon>Viridiplantae</taxon>
        <taxon>Streptophyta</taxon>
        <taxon>Embryophyta</taxon>
        <taxon>Bryophyta</taxon>
        <taxon>Sphagnophytina</taxon>
        <taxon>Sphagnopsida</taxon>
        <taxon>Sphagnales</taxon>
        <taxon>Sphagnaceae</taxon>
        <taxon>Sphagnum</taxon>
    </lineage>
</organism>
<dbReference type="Pfam" id="PF00249">
    <property type="entry name" value="Myb_DNA-binding"/>
    <property type="match status" value="1"/>
</dbReference>
<evidence type="ECO:0000256" key="2">
    <source>
        <dbReference type="ARBA" id="ARBA00023163"/>
    </source>
</evidence>
<dbReference type="InterPro" id="IPR046955">
    <property type="entry name" value="PHR1-like"/>
</dbReference>
<feature type="compositionally biased region" description="Polar residues" evidence="4">
    <location>
        <begin position="168"/>
        <end position="177"/>
    </location>
</feature>
<evidence type="ECO:0000313" key="6">
    <source>
        <dbReference type="EMBL" id="CAK9861370.1"/>
    </source>
</evidence>
<feature type="compositionally biased region" description="Basic and acidic residues" evidence="4">
    <location>
        <begin position="452"/>
        <end position="470"/>
    </location>
</feature>
<dbReference type="InterPro" id="IPR009057">
    <property type="entry name" value="Homeodomain-like_sf"/>
</dbReference>
<reference evidence="6" key="1">
    <citation type="submission" date="2024-03" db="EMBL/GenBank/DDBJ databases">
        <authorList>
            <consortium name="ELIXIR-Norway"/>
            <consortium name="Elixir Norway"/>
        </authorList>
    </citation>
    <scope>NUCLEOTIDE SEQUENCE</scope>
</reference>
<keyword evidence="3" id="KW-0539">Nucleus</keyword>
<dbReference type="Gene3D" id="1.10.10.60">
    <property type="entry name" value="Homeodomain-like"/>
    <property type="match status" value="1"/>
</dbReference>
<dbReference type="SUPFAM" id="SSF46689">
    <property type="entry name" value="Homeodomain-like"/>
    <property type="match status" value="1"/>
</dbReference>
<keyword evidence="2" id="KW-0804">Transcription</keyword>
<keyword evidence="7" id="KW-1185">Reference proteome</keyword>
<dbReference type="PANTHER" id="PTHR31499">
    <property type="entry name" value="MYB FAMILY TRANSCRIPTION FACTOR PHL11"/>
    <property type="match status" value="1"/>
</dbReference>
<protein>
    <recommendedName>
        <fullName evidence="5">HTH myb-type domain-containing protein</fullName>
    </recommendedName>
</protein>
<dbReference type="PROSITE" id="PS51294">
    <property type="entry name" value="HTH_MYB"/>
    <property type="match status" value="1"/>
</dbReference>
<evidence type="ECO:0000313" key="7">
    <source>
        <dbReference type="Proteomes" id="UP001497522"/>
    </source>
</evidence>
<evidence type="ECO:0000256" key="1">
    <source>
        <dbReference type="ARBA" id="ARBA00023015"/>
    </source>
</evidence>
<keyword evidence="1" id="KW-0805">Transcription regulation</keyword>
<dbReference type="InterPro" id="IPR006447">
    <property type="entry name" value="Myb_dom_plants"/>
</dbReference>
<feature type="compositionally biased region" description="Low complexity" evidence="4">
    <location>
        <begin position="337"/>
        <end position="351"/>
    </location>
</feature>
<evidence type="ECO:0000259" key="5">
    <source>
        <dbReference type="PROSITE" id="PS51294"/>
    </source>
</evidence>
<feature type="region of interest" description="Disordered" evidence="4">
    <location>
        <begin position="168"/>
        <end position="198"/>
    </location>
</feature>
<accession>A0ABP1AFQ9</accession>
<dbReference type="EMBL" id="OZ023713">
    <property type="protein sequence ID" value="CAK9861370.1"/>
    <property type="molecule type" value="Genomic_DNA"/>
</dbReference>
<dbReference type="PANTHER" id="PTHR31499:SF79">
    <property type="entry name" value="HTH MYB-TYPE DOMAIN-CONTAINING PROTEIN"/>
    <property type="match status" value="1"/>
</dbReference>
<sequence length="511" mass="55037">MYETKKFAPISSSFRKATNSAQISPAGAAAAGSSSAGSAAKQRLRWSPELHERFVEAVAQLGGPERATPKGVLRLMGVQGLTIYHVKSHLQKYRLAKYDPAAVAAAAVDSASADDDAAARGVTVDDASLVRNMQLEVQKRLHEQLEVQRHLQLRIAAQAKYLRKIVEEQQQQGSSSRPALRLAVAQGEEPSTEANTRDDVAANVVEEEEAEVEEQQLPDLRLSLAAEEVQEELEEQEQGSAAVVPGASCSRDASSIVEQAVAAGDAASSRSPPSIKELHFEITRSAALAGFPNDQTSSAATPPPPPPLQTHDDDQQWRPRQSAQGDIQLQYKNTGASASSTVFTSCSSSWTYSEPASSTHDESTDHAAPSLKRMRRFEDLYLQPPNMQQISFQGQTVKKEPSTQQQQHQQQQQQQQQEGSSTLVWPAAGLDQQGDAAVRISLNSLQSAAAGTDDHQAKTSHDLEADSEADHAVRQMFSRWEENSAAAAHKSSTSVTAAAIGNARRDSAGAH</sequence>
<proteinExistence type="predicted"/>
<evidence type="ECO:0000256" key="4">
    <source>
        <dbReference type="SAM" id="MobiDB-lite"/>
    </source>
</evidence>
<dbReference type="InterPro" id="IPR025756">
    <property type="entry name" value="Myb_CC_LHEQLE"/>
</dbReference>
<dbReference type="InterPro" id="IPR017930">
    <property type="entry name" value="Myb_dom"/>
</dbReference>
<feature type="region of interest" description="Disordered" evidence="4">
    <location>
        <begin position="286"/>
        <end position="369"/>
    </location>
</feature>
<feature type="region of interest" description="Disordered" evidence="4">
    <location>
        <begin position="449"/>
        <end position="470"/>
    </location>
</feature>